<dbReference type="InterPro" id="IPR015424">
    <property type="entry name" value="PyrdxlP-dep_Trfase"/>
</dbReference>
<keyword evidence="1" id="KW-0808">Transferase</keyword>
<keyword evidence="1" id="KW-0032">Aminotransferase</keyword>
<reference evidence="1" key="2">
    <citation type="journal article" date="2021" name="Microbiome">
        <title>Successional dynamics and alternative stable states in a saline activated sludge microbial community over 9 years.</title>
        <authorList>
            <person name="Wang Y."/>
            <person name="Ye J."/>
            <person name="Ju F."/>
            <person name="Liu L."/>
            <person name="Boyd J.A."/>
            <person name="Deng Y."/>
            <person name="Parks D.H."/>
            <person name="Jiang X."/>
            <person name="Yin X."/>
            <person name="Woodcroft B.J."/>
            <person name="Tyson G.W."/>
            <person name="Hugenholtz P."/>
            <person name="Polz M.F."/>
            <person name="Zhang T."/>
        </authorList>
    </citation>
    <scope>NUCLEOTIDE SEQUENCE</scope>
    <source>
        <strain evidence="1">HKST-UBA09</strain>
    </source>
</reference>
<name>A0A955LA17_9BACT</name>
<gene>
    <name evidence="1" type="ORF">KC669_02345</name>
</gene>
<dbReference type="Proteomes" id="UP000714915">
    <property type="component" value="Unassembled WGS sequence"/>
</dbReference>
<dbReference type="EMBL" id="JAGQLF010000020">
    <property type="protein sequence ID" value="MCA9386854.1"/>
    <property type="molecule type" value="Genomic_DNA"/>
</dbReference>
<dbReference type="Pfam" id="PF01041">
    <property type="entry name" value="DegT_DnrJ_EryC1"/>
    <property type="match status" value="1"/>
</dbReference>
<dbReference type="InterPro" id="IPR015422">
    <property type="entry name" value="PyrdxlP-dep_Trfase_small"/>
</dbReference>
<comment type="caution">
    <text evidence="1">The sequence shown here is derived from an EMBL/GenBank/DDBJ whole genome shotgun (WGS) entry which is preliminary data.</text>
</comment>
<protein>
    <submittedName>
        <fullName evidence="1">DegT/DnrJ/EryC1/StrS family aminotransferase</fullName>
    </submittedName>
</protein>
<organism evidence="1 2">
    <name type="scientific">Candidatus Dojkabacteria bacterium</name>
    <dbReference type="NCBI Taxonomy" id="2099670"/>
    <lineage>
        <taxon>Bacteria</taxon>
        <taxon>Candidatus Dojkabacteria</taxon>
    </lineage>
</organism>
<dbReference type="AlphaFoldDB" id="A0A955LA17"/>
<proteinExistence type="predicted"/>
<sequence>HSVGVGRFTIGAFIRSVWRKLGFLGIMVEEEENKAKKPDWFPAKMAPALSRLGIVQLKKLDDYNTHRLLISKIYHLYLKELSDSEVLDENRVYLRYPILLKNKEQFVKVWNLSRQLRVTLGNWFEKPLYGSTVDDATYQVLCYVPSLTPETLNKSGLTLNLPTSVNMSKERARELAEEIKKAIF</sequence>
<evidence type="ECO:0000313" key="2">
    <source>
        <dbReference type="Proteomes" id="UP000714915"/>
    </source>
</evidence>
<dbReference type="Gene3D" id="3.90.1150.10">
    <property type="entry name" value="Aspartate Aminotransferase, domain 1"/>
    <property type="match status" value="1"/>
</dbReference>
<accession>A0A955LA17</accession>
<dbReference type="GO" id="GO:0008483">
    <property type="term" value="F:transaminase activity"/>
    <property type="evidence" value="ECO:0007669"/>
    <property type="project" value="UniProtKB-KW"/>
</dbReference>
<dbReference type="InterPro" id="IPR000653">
    <property type="entry name" value="DegT/StrS_aminotransferase"/>
</dbReference>
<dbReference type="SUPFAM" id="SSF53383">
    <property type="entry name" value="PLP-dependent transferases"/>
    <property type="match status" value="1"/>
</dbReference>
<reference evidence="1" key="1">
    <citation type="submission" date="2020-04" db="EMBL/GenBank/DDBJ databases">
        <authorList>
            <person name="Zhang T."/>
        </authorList>
    </citation>
    <scope>NUCLEOTIDE SEQUENCE</scope>
    <source>
        <strain evidence="1">HKST-UBA09</strain>
    </source>
</reference>
<feature type="non-terminal residue" evidence="1">
    <location>
        <position position="1"/>
    </location>
</feature>
<evidence type="ECO:0000313" key="1">
    <source>
        <dbReference type="EMBL" id="MCA9386854.1"/>
    </source>
</evidence>